<organism evidence="2 3">
    <name type="scientific">Citrus clementina</name>
    <name type="common">Clementine</name>
    <name type="synonym">Citrus deliciosa x Citrus sinensis</name>
    <dbReference type="NCBI Taxonomy" id="85681"/>
    <lineage>
        <taxon>Eukaryota</taxon>
        <taxon>Viridiplantae</taxon>
        <taxon>Streptophyta</taxon>
        <taxon>Embryophyta</taxon>
        <taxon>Tracheophyta</taxon>
        <taxon>Spermatophyta</taxon>
        <taxon>Magnoliopsida</taxon>
        <taxon>eudicotyledons</taxon>
        <taxon>Gunneridae</taxon>
        <taxon>Pentapetalae</taxon>
        <taxon>rosids</taxon>
        <taxon>malvids</taxon>
        <taxon>Sapindales</taxon>
        <taxon>Rutaceae</taxon>
        <taxon>Aurantioideae</taxon>
        <taxon>Citrus</taxon>
    </lineage>
</organism>
<dbReference type="PANTHER" id="PTHR48258:SF3">
    <property type="entry name" value="FK506-BINDING PROTEIN 4-LIKE ISOFORM X1"/>
    <property type="match status" value="1"/>
</dbReference>
<reference evidence="2 3" key="1">
    <citation type="submission" date="2013-10" db="EMBL/GenBank/DDBJ databases">
        <authorList>
            <consortium name="International Citrus Genome Consortium"/>
            <person name="Jenkins J."/>
            <person name="Schmutz J."/>
            <person name="Prochnik S."/>
            <person name="Rokhsar D."/>
            <person name="Gmitter F."/>
            <person name="Ollitrault P."/>
            <person name="Machado M."/>
            <person name="Talon M."/>
            <person name="Wincker P."/>
            <person name="Jaillon O."/>
            <person name="Morgante M."/>
        </authorList>
    </citation>
    <scope>NUCLEOTIDE SEQUENCE</scope>
    <source>
        <strain evidence="3">cv. Clemenules</strain>
    </source>
</reference>
<dbReference type="Pfam" id="PF13952">
    <property type="entry name" value="DUF4216"/>
    <property type="match status" value="1"/>
</dbReference>
<evidence type="ECO:0000313" key="2">
    <source>
        <dbReference type="EMBL" id="ESR45913.1"/>
    </source>
</evidence>
<protein>
    <recommendedName>
        <fullName evidence="1">DUF4216 domain-containing protein</fullName>
    </recommendedName>
</protein>
<sequence>ILKLYNEGQANKHMLSLAQGPRKRATFCLGYNINGFRFHKIQRDETRKTQNCGVVVRSDNQSVAVPYYRVLKEIFDTVQQGIGFKRDCHGKIILNMSRKLSTQEPFVLASQAQQAYYVRAIKDPTWSTVIETKPRNFYEMPNNEEEPYQEEEIQMAVE</sequence>
<dbReference type="InParanoid" id="V4SE68"/>
<dbReference type="KEGG" id="cic:CICLE_v10003657mg"/>
<dbReference type="OMA" id="YNEGQAN"/>
<dbReference type="eggNOG" id="ENOG502QWJJ">
    <property type="taxonomic scope" value="Eukaryota"/>
</dbReference>
<keyword evidence="3" id="KW-1185">Reference proteome</keyword>
<dbReference type="EMBL" id="KI536799">
    <property type="protein sequence ID" value="ESR45913.1"/>
    <property type="molecule type" value="Genomic_DNA"/>
</dbReference>
<proteinExistence type="predicted"/>
<dbReference type="Proteomes" id="UP000030687">
    <property type="component" value="Unassembled WGS sequence"/>
</dbReference>
<name>V4SE68_CITCL</name>
<evidence type="ECO:0000313" key="3">
    <source>
        <dbReference type="Proteomes" id="UP000030687"/>
    </source>
</evidence>
<dbReference type="AlphaFoldDB" id="V4SE68"/>
<evidence type="ECO:0000259" key="1">
    <source>
        <dbReference type="Pfam" id="PF13952"/>
    </source>
</evidence>
<feature type="domain" description="DUF4216" evidence="1">
    <location>
        <begin position="75"/>
        <end position="129"/>
    </location>
</feature>
<feature type="non-terminal residue" evidence="2">
    <location>
        <position position="1"/>
    </location>
</feature>
<gene>
    <name evidence="2" type="ORF">CICLE_v10003657mg</name>
</gene>
<dbReference type="Gramene" id="ESR45913">
    <property type="protein sequence ID" value="ESR45913"/>
    <property type="gene ID" value="CICLE_v10003657mg"/>
</dbReference>
<dbReference type="InterPro" id="IPR025312">
    <property type="entry name" value="DUF4216"/>
</dbReference>
<accession>V4SE68</accession>
<dbReference type="PANTHER" id="PTHR48258">
    <property type="entry name" value="DUF4218 DOMAIN-CONTAINING PROTEIN-RELATED"/>
    <property type="match status" value="1"/>
</dbReference>